<dbReference type="SUPFAM" id="SSF56112">
    <property type="entry name" value="Protein kinase-like (PK-like)"/>
    <property type="match status" value="1"/>
</dbReference>
<feature type="region of interest" description="Disordered" evidence="12">
    <location>
        <begin position="545"/>
        <end position="990"/>
    </location>
</feature>
<evidence type="ECO:0000256" key="11">
    <source>
        <dbReference type="ARBA" id="ARBA00048679"/>
    </source>
</evidence>
<dbReference type="PANTHER" id="PTHR22967:SF57">
    <property type="entry name" value="AUXILIN, ISOFORM A-RELATED"/>
    <property type="match status" value="1"/>
</dbReference>
<dbReference type="Pfam" id="PF00069">
    <property type="entry name" value="Pkinase"/>
    <property type="match status" value="1"/>
</dbReference>
<keyword evidence="3" id="KW-0963">Cytoplasm</keyword>
<dbReference type="GO" id="GO:0007015">
    <property type="term" value="P:actin filament organization"/>
    <property type="evidence" value="ECO:0007669"/>
    <property type="project" value="TreeGrafter"/>
</dbReference>
<dbReference type="FunFam" id="1.10.510.10:FF:000441">
    <property type="entry name" value="Serine/threonine protein kinase"/>
    <property type="match status" value="1"/>
</dbReference>
<dbReference type="AlphaFoldDB" id="A0A8K0TAW8"/>
<keyword evidence="4" id="KW-0723">Serine/threonine-protein kinase</keyword>
<evidence type="ECO:0000256" key="7">
    <source>
        <dbReference type="ARBA" id="ARBA00022741"/>
    </source>
</evidence>
<keyword evidence="8 14" id="KW-0418">Kinase</keyword>
<dbReference type="EC" id="2.7.11.1" evidence="2"/>
<feature type="compositionally biased region" description="Low complexity" evidence="12">
    <location>
        <begin position="488"/>
        <end position="498"/>
    </location>
</feature>
<feature type="domain" description="Protein kinase" evidence="13">
    <location>
        <begin position="46"/>
        <end position="333"/>
    </location>
</feature>
<protein>
    <recommendedName>
        <fullName evidence="2">non-specific serine/threonine protein kinase</fullName>
        <ecNumber evidence="2">2.7.11.1</ecNumber>
    </recommendedName>
</protein>
<evidence type="ECO:0000256" key="5">
    <source>
        <dbReference type="ARBA" id="ARBA00022553"/>
    </source>
</evidence>
<gene>
    <name evidence="14" type="ORF">B0T11DRAFT_124157</name>
</gene>
<comment type="catalytic activity">
    <reaction evidence="10">
        <text>L-threonyl-[protein] + ATP = O-phospho-L-threonyl-[protein] + ADP + H(+)</text>
        <dbReference type="Rhea" id="RHEA:46608"/>
        <dbReference type="Rhea" id="RHEA-COMP:11060"/>
        <dbReference type="Rhea" id="RHEA-COMP:11605"/>
        <dbReference type="ChEBI" id="CHEBI:15378"/>
        <dbReference type="ChEBI" id="CHEBI:30013"/>
        <dbReference type="ChEBI" id="CHEBI:30616"/>
        <dbReference type="ChEBI" id="CHEBI:61977"/>
        <dbReference type="ChEBI" id="CHEBI:456216"/>
        <dbReference type="EC" id="2.7.11.1"/>
    </reaction>
</comment>
<dbReference type="CDD" id="cd14037">
    <property type="entry name" value="STKc_NAK_like"/>
    <property type="match status" value="1"/>
</dbReference>
<dbReference type="OrthoDB" id="2018507at2759"/>
<feature type="compositionally biased region" description="Basic and acidic residues" evidence="12">
    <location>
        <begin position="888"/>
        <end position="899"/>
    </location>
</feature>
<evidence type="ECO:0000256" key="6">
    <source>
        <dbReference type="ARBA" id="ARBA00022679"/>
    </source>
</evidence>
<proteinExistence type="predicted"/>
<evidence type="ECO:0000313" key="14">
    <source>
        <dbReference type="EMBL" id="KAH7354108.1"/>
    </source>
</evidence>
<reference evidence="14" key="1">
    <citation type="journal article" date="2021" name="Nat. Commun.">
        <title>Genetic determinants of endophytism in the Arabidopsis root mycobiome.</title>
        <authorList>
            <person name="Mesny F."/>
            <person name="Miyauchi S."/>
            <person name="Thiergart T."/>
            <person name="Pickel B."/>
            <person name="Atanasova L."/>
            <person name="Karlsson M."/>
            <person name="Huettel B."/>
            <person name="Barry K.W."/>
            <person name="Haridas S."/>
            <person name="Chen C."/>
            <person name="Bauer D."/>
            <person name="Andreopoulos W."/>
            <person name="Pangilinan J."/>
            <person name="LaButti K."/>
            <person name="Riley R."/>
            <person name="Lipzen A."/>
            <person name="Clum A."/>
            <person name="Drula E."/>
            <person name="Henrissat B."/>
            <person name="Kohler A."/>
            <person name="Grigoriev I.V."/>
            <person name="Martin F.M."/>
            <person name="Hacquard S."/>
        </authorList>
    </citation>
    <scope>NUCLEOTIDE SEQUENCE</scope>
    <source>
        <strain evidence="14">MPI-CAGE-AT-0016</strain>
    </source>
</reference>
<dbReference type="GO" id="GO:0004674">
    <property type="term" value="F:protein serine/threonine kinase activity"/>
    <property type="evidence" value="ECO:0007669"/>
    <property type="project" value="UniProtKB-KW"/>
</dbReference>
<evidence type="ECO:0000256" key="4">
    <source>
        <dbReference type="ARBA" id="ARBA00022527"/>
    </source>
</evidence>
<dbReference type="EMBL" id="JAGPXD010000005">
    <property type="protein sequence ID" value="KAH7354108.1"/>
    <property type="molecule type" value="Genomic_DNA"/>
</dbReference>
<feature type="compositionally biased region" description="Polar residues" evidence="12">
    <location>
        <begin position="609"/>
        <end position="628"/>
    </location>
</feature>
<feature type="compositionally biased region" description="Polar residues" evidence="12">
    <location>
        <begin position="545"/>
        <end position="557"/>
    </location>
</feature>
<evidence type="ECO:0000313" key="15">
    <source>
        <dbReference type="Proteomes" id="UP000813385"/>
    </source>
</evidence>
<feature type="region of interest" description="Disordered" evidence="12">
    <location>
        <begin position="352"/>
        <end position="372"/>
    </location>
</feature>
<keyword evidence="15" id="KW-1185">Reference proteome</keyword>
<feature type="compositionally biased region" description="Basic and acidic residues" evidence="12">
    <location>
        <begin position="710"/>
        <end position="723"/>
    </location>
</feature>
<comment type="caution">
    <text evidence="14">The sequence shown here is derived from an EMBL/GenBank/DDBJ whole genome shotgun (WGS) entry which is preliminary data.</text>
</comment>
<evidence type="ECO:0000256" key="12">
    <source>
        <dbReference type="SAM" id="MobiDB-lite"/>
    </source>
</evidence>
<feature type="compositionally biased region" description="Basic and acidic residues" evidence="12">
    <location>
        <begin position="783"/>
        <end position="819"/>
    </location>
</feature>
<comment type="subcellular location">
    <subcellularLocation>
        <location evidence="1">Cytoplasm</location>
    </subcellularLocation>
</comment>
<dbReference type="InterPro" id="IPR011009">
    <property type="entry name" value="Kinase-like_dom_sf"/>
</dbReference>
<sequence>MAHHGHQMAARPAPAAYGAPMAMHAPTAPAGTFAPGTKIQVGSHRVVIQKYLSEGGFAHVYLVKLPKPYNGTDLAVLKRVAVPDKEALRGMRIEVETMKRLKGHKPIVTYMDSHASEMHGGGYEVFLLMEYCNGGGLIDFMNTRLQHRLTEPEILQIFTDIAEGVACMHYLKPALLHRDLKVENVLISTDGSKRRFKLCDFGSASPPKPAPQTVVECRLLDEDVQKHTTMQYRSPEMIDVYRKQPIDEKSDIWALGVLLYKLCYYTTPFEDQGQLAILNASYKFHTHPVFSDRLKRLIASMLREDQKARPNIYQVLKESCAMQKREVPIHDIYSGTSRADDTVRPVAKPSPAPVVGATFSPPPQETQSIPDITPMRRGRVPLAAQAVQPQPHKPSPSPGRVTSGDPFAALDTKAVSPGTHDELSSRFPSLDQFSLLHDKGAKFSFDSPTSPPIQNPDLSQKVTAHLADEAFARPSDESPDPVEPPRPRTTTPAVAPVSGHASPSLRSPPPTVDLKKTASAPPKPSEMSRASAIIIKNPELQAISAHSTQRYTSTATGASPPLGPAKARGAPIWRVPSSDHHRSTSLPRQPDNLSLRVRADEPRAASPRIDSNSLQPVHAPQASSSSRPSLEGGRPSAEYLGTVPSARTSQRERPASTHLESSLDFLRERQNATKNSPSPLPSPGFLDQSPSPGLPQEEETNIESNVEFLRSIEESNAKKDRSSWHIKKSSVSSTSSGSKNIFAGKFGDAFKRFEQQPSSRRTPSPQKELDRRDLTPIAGSEATDGRSDDGRAHDVDEFSPEKRREMERLQLEEEERRVEAAQVEYRQRKAAQGPSGKGPAPPPKPVGSSRAISIQNRMQSLLDESQRGPVTRTAQGYGVYSDTAHASSRVEKELPEIPRKPIATMPPPQARDQDIVVNKLRHPSTEPLPGGRPVAGSKPPAPRKPVHLNNIPTGGSIAPKPAIAPNRPIAAGLPDDSGPSMTPKEKDDYLSDFSKRFPSLSAIEMVETDIDAGSASGSRR</sequence>
<feature type="region of interest" description="Disordered" evidence="12">
    <location>
        <begin position="384"/>
        <end position="426"/>
    </location>
</feature>
<keyword evidence="6" id="KW-0808">Transferase</keyword>
<evidence type="ECO:0000256" key="3">
    <source>
        <dbReference type="ARBA" id="ARBA00022490"/>
    </source>
</evidence>
<keyword evidence="5" id="KW-0597">Phosphoprotein</keyword>
<evidence type="ECO:0000259" key="13">
    <source>
        <dbReference type="PROSITE" id="PS50011"/>
    </source>
</evidence>
<dbReference type="SMART" id="SM00220">
    <property type="entry name" value="S_TKc"/>
    <property type="match status" value="1"/>
</dbReference>
<evidence type="ECO:0000256" key="9">
    <source>
        <dbReference type="ARBA" id="ARBA00022840"/>
    </source>
</evidence>
<dbReference type="GO" id="GO:0005737">
    <property type="term" value="C:cytoplasm"/>
    <property type="evidence" value="ECO:0007669"/>
    <property type="project" value="UniProtKB-SubCell"/>
</dbReference>
<keyword evidence="7" id="KW-0547">Nucleotide-binding</keyword>
<feature type="compositionally biased region" description="Polar residues" evidence="12">
    <location>
        <begin position="850"/>
        <end position="863"/>
    </location>
</feature>
<evidence type="ECO:0000256" key="1">
    <source>
        <dbReference type="ARBA" id="ARBA00004496"/>
    </source>
</evidence>
<dbReference type="PROSITE" id="PS50011">
    <property type="entry name" value="PROTEIN_KINASE_DOM"/>
    <property type="match status" value="1"/>
</dbReference>
<evidence type="ECO:0000256" key="8">
    <source>
        <dbReference type="ARBA" id="ARBA00022777"/>
    </source>
</evidence>
<dbReference type="Gene3D" id="1.10.510.10">
    <property type="entry name" value="Transferase(Phosphotransferase) domain 1"/>
    <property type="match status" value="1"/>
</dbReference>
<dbReference type="GO" id="GO:0005524">
    <property type="term" value="F:ATP binding"/>
    <property type="evidence" value="ECO:0007669"/>
    <property type="project" value="UniProtKB-KW"/>
</dbReference>
<dbReference type="GO" id="GO:0000147">
    <property type="term" value="P:actin cortical patch assembly"/>
    <property type="evidence" value="ECO:0007669"/>
    <property type="project" value="TreeGrafter"/>
</dbReference>
<dbReference type="PROSITE" id="PS00108">
    <property type="entry name" value="PROTEIN_KINASE_ST"/>
    <property type="match status" value="1"/>
</dbReference>
<keyword evidence="9" id="KW-0067">ATP-binding</keyword>
<evidence type="ECO:0000256" key="10">
    <source>
        <dbReference type="ARBA" id="ARBA00047899"/>
    </source>
</evidence>
<comment type="catalytic activity">
    <reaction evidence="11">
        <text>L-seryl-[protein] + ATP = O-phospho-L-seryl-[protein] + ADP + H(+)</text>
        <dbReference type="Rhea" id="RHEA:17989"/>
        <dbReference type="Rhea" id="RHEA-COMP:9863"/>
        <dbReference type="Rhea" id="RHEA-COMP:11604"/>
        <dbReference type="ChEBI" id="CHEBI:15378"/>
        <dbReference type="ChEBI" id="CHEBI:29999"/>
        <dbReference type="ChEBI" id="CHEBI:30616"/>
        <dbReference type="ChEBI" id="CHEBI:83421"/>
        <dbReference type="ChEBI" id="CHEBI:456216"/>
        <dbReference type="EC" id="2.7.11.1"/>
    </reaction>
</comment>
<dbReference type="InterPro" id="IPR008271">
    <property type="entry name" value="Ser/Thr_kinase_AS"/>
</dbReference>
<accession>A0A8K0TAW8</accession>
<feature type="region of interest" description="Disordered" evidence="12">
    <location>
        <begin position="471"/>
        <end position="533"/>
    </location>
</feature>
<evidence type="ECO:0000256" key="2">
    <source>
        <dbReference type="ARBA" id="ARBA00012513"/>
    </source>
</evidence>
<dbReference type="PANTHER" id="PTHR22967">
    <property type="entry name" value="SERINE/THREONINE PROTEIN KINASE"/>
    <property type="match status" value="1"/>
</dbReference>
<dbReference type="InterPro" id="IPR000719">
    <property type="entry name" value="Prot_kinase_dom"/>
</dbReference>
<name>A0A8K0TAW8_9PEZI</name>
<feature type="compositionally biased region" description="Polar residues" evidence="12">
    <location>
        <begin position="755"/>
        <end position="765"/>
    </location>
</feature>
<organism evidence="14 15">
    <name type="scientific">Plectosphaerella cucumerina</name>
    <dbReference type="NCBI Taxonomy" id="40658"/>
    <lineage>
        <taxon>Eukaryota</taxon>
        <taxon>Fungi</taxon>
        <taxon>Dikarya</taxon>
        <taxon>Ascomycota</taxon>
        <taxon>Pezizomycotina</taxon>
        <taxon>Sordariomycetes</taxon>
        <taxon>Hypocreomycetidae</taxon>
        <taxon>Glomerellales</taxon>
        <taxon>Plectosphaerellaceae</taxon>
        <taxon>Plectosphaerella</taxon>
    </lineage>
</organism>
<feature type="compositionally biased region" description="Low complexity" evidence="12">
    <location>
        <begin position="729"/>
        <end position="739"/>
    </location>
</feature>
<feature type="compositionally biased region" description="Low complexity" evidence="12">
    <location>
        <begin position="820"/>
        <end position="838"/>
    </location>
</feature>
<dbReference type="Proteomes" id="UP000813385">
    <property type="component" value="Unassembled WGS sequence"/>
</dbReference>